<keyword evidence="2" id="KW-1185">Reference proteome</keyword>
<feature type="compositionally biased region" description="Polar residues" evidence="1">
    <location>
        <begin position="149"/>
        <end position="166"/>
    </location>
</feature>
<dbReference type="WBParaSite" id="PSAMB.scaffold11599size3247.g34268.t1">
    <property type="protein sequence ID" value="PSAMB.scaffold11599size3247.g34268.t1"/>
    <property type="gene ID" value="PSAMB.scaffold11599size3247.g34268"/>
</dbReference>
<feature type="compositionally biased region" description="Acidic residues" evidence="1">
    <location>
        <begin position="69"/>
        <end position="78"/>
    </location>
</feature>
<evidence type="ECO:0000256" key="1">
    <source>
        <dbReference type="SAM" id="MobiDB-lite"/>
    </source>
</evidence>
<feature type="compositionally biased region" description="Polar residues" evidence="1">
    <location>
        <begin position="87"/>
        <end position="100"/>
    </location>
</feature>
<evidence type="ECO:0000313" key="3">
    <source>
        <dbReference type="WBParaSite" id="PSAMB.scaffold11599size3247.g34268.t1"/>
    </source>
</evidence>
<proteinExistence type="predicted"/>
<sequence length="175" mass="18666">MVATKNGPKKVYKIYTSSIRLLVHLPPTYDKTFDLVAALGSVRFPLLASVCLLSNCKERALDICRIEPEEEDGDEVSPDSDRHASPPSASSTARHTGPTKSTAARHAPPTSPTARPTRRASAAASGARRLLSTLAATSSSRRPPAPTVHYSTSTEAVHLASSSSSPVEDEGEMWE</sequence>
<feature type="region of interest" description="Disordered" evidence="1">
    <location>
        <begin position="69"/>
        <end position="175"/>
    </location>
</feature>
<organism evidence="2 3">
    <name type="scientific">Plectus sambesii</name>
    <dbReference type="NCBI Taxonomy" id="2011161"/>
    <lineage>
        <taxon>Eukaryota</taxon>
        <taxon>Metazoa</taxon>
        <taxon>Ecdysozoa</taxon>
        <taxon>Nematoda</taxon>
        <taxon>Chromadorea</taxon>
        <taxon>Plectida</taxon>
        <taxon>Plectina</taxon>
        <taxon>Plectoidea</taxon>
        <taxon>Plectidae</taxon>
        <taxon>Plectus</taxon>
    </lineage>
</organism>
<reference evidence="3" key="1">
    <citation type="submission" date="2022-11" db="UniProtKB">
        <authorList>
            <consortium name="WormBaseParasite"/>
        </authorList>
    </citation>
    <scope>IDENTIFICATION</scope>
</reference>
<accession>A0A914UPJ2</accession>
<protein>
    <submittedName>
        <fullName evidence="3">Uncharacterized protein</fullName>
    </submittedName>
</protein>
<dbReference type="AlphaFoldDB" id="A0A914UPJ2"/>
<evidence type="ECO:0000313" key="2">
    <source>
        <dbReference type="Proteomes" id="UP000887566"/>
    </source>
</evidence>
<feature type="compositionally biased region" description="Low complexity" evidence="1">
    <location>
        <begin position="101"/>
        <end position="142"/>
    </location>
</feature>
<name>A0A914UPJ2_9BILA</name>
<dbReference type="Proteomes" id="UP000887566">
    <property type="component" value="Unplaced"/>
</dbReference>